<keyword evidence="2" id="KW-1133">Transmembrane helix</keyword>
<sequence>MYYYIIVALQVLCFYHCYKNNKEYYWYFIIFFIPLVGCIIYLITQVVNKKDVSIISEEITTIINPTKKIKDLETAVKFSDTFQNKINLADAYSEIKEYNNAILYYEKALDSGFKNDPYTLNKLIKCYYKVGNFDKVIAYSQKINLEKEFQESIYFYGLALEKKAYFKEAEIQLKKLDIRYSNYNERLELSKFLIRRNKNAAAKEVLKEMLQEIKSMSKQNAKRYKAVFMEAEKVTNEL</sequence>
<protein>
    <recommendedName>
        <fullName evidence="5">Cardiolipin synthase N-terminal domain-containing protein</fullName>
    </recommendedName>
</protein>
<keyword evidence="1" id="KW-0175">Coiled coil</keyword>
<evidence type="ECO:0008006" key="5">
    <source>
        <dbReference type="Google" id="ProtNLM"/>
    </source>
</evidence>
<feature type="coiled-coil region" evidence="1">
    <location>
        <begin position="166"/>
        <end position="219"/>
    </location>
</feature>
<feature type="transmembrane region" description="Helical" evidence="2">
    <location>
        <begin position="24"/>
        <end position="43"/>
    </location>
</feature>
<accession>A0ABX7SU69</accession>
<keyword evidence="2" id="KW-0812">Transmembrane</keyword>
<evidence type="ECO:0000313" key="3">
    <source>
        <dbReference type="EMBL" id="QTD37028.1"/>
    </source>
</evidence>
<dbReference type="InterPro" id="IPR011990">
    <property type="entry name" value="TPR-like_helical_dom_sf"/>
</dbReference>
<dbReference type="PIRSF" id="PIRSF030959">
    <property type="entry name" value="UCP030959"/>
    <property type="match status" value="1"/>
</dbReference>
<proteinExistence type="predicted"/>
<name>A0ABX7SU69_9FLAO</name>
<evidence type="ECO:0000256" key="2">
    <source>
        <dbReference type="SAM" id="Phobius"/>
    </source>
</evidence>
<evidence type="ECO:0000313" key="4">
    <source>
        <dbReference type="Proteomes" id="UP000663935"/>
    </source>
</evidence>
<evidence type="ECO:0000256" key="1">
    <source>
        <dbReference type="SAM" id="Coils"/>
    </source>
</evidence>
<dbReference type="RefSeq" id="WP_207971205.1">
    <property type="nucleotide sequence ID" value="NZ_CP071795.1"/>
</dbReference>
<dbReference type="Proteomes" id="UP000663935">
    <property type="component" value="Chromosome"/>
</dbReference>
<reference evidence="3 4" key="1">
    <citation type="submission" date="2021-03" db="EMBL/GenBank/DDBJ databases">
        <title>Complete genome of Polaribacter_sp.G4M1.</title>
        <authorList>
            <person name="Jeong S.W."/>
            <person name="Bae J.W."/>
        </authorList>
    </citation>
    <scope>NUCLEOTIDE SEQUENCE [LARGE SCALE GENOMIC DNA]</scope>
    <source>
        <strain evidence="3 4">G4M1</strain>
    </source>
</reference>
<keyword evidence="4" id="KW-1185">Reference proteome</keyword>
<dbReference type="EMBL" id="CP071795">
    <property type="protein sequence ID" value="QTD37028.1"/>
    <property type="molecule type" value="Genomic_DNA"/>
</dbReference>
<dbReference type="SUPFAM" id="SSF48452">
    <property type="entry name" value="TPR-like"/>
    <property type="match status" value="1"/>
</dbReference>
<dbReference type="Gene3D" id="1.25.40.10">
    <property type="entry name" value="Tetratricopeptide repeat domain"/>
    <property type="match status" value="1"/>
</dbReference>
<gene>
    <name evidence="3" type="ORF">JL193_12970</name>
</gene>
<keyword evidence="2" id="KW-0472">Membrane</keyword>
<organism evidence="3 4">
    <name type="scientific">Polaribacter batillariae</name>
    <dbReference type="NCBI Taxonomy" id="2808900"/>
    <lineage>
        <taxon>Bacteria</taxon>
        <taxon>Pseudomonadati</taxon>
        <taxon>Bacteroidota</taxon>
        <taxon>Flavobacteriia</taxon>
        <taxon>Flavobacteriales</taxon>
        <taxon>Flavobacteriaceae</taxon>
    </lineage>
</organism>
<dbReference type="InterPro" id="IPR014562">
    <property type="entry name" value="UCP030959_TPR_rpt-cont"/>
</dbReference>
<dbReference type="Pfam" id="PF12895">
    <property type="entry name" value="ANAPC3"/>
    <property type="match status" value="1"/>
</dbReference>